<reference evidence="1" key="1">
    <citation type="submission" date="2022-04" db="EMBL/GenBank/DDBJ databases">
        <title>Carnegiea gigantea Genome sequencing and assembly v2.</title>
        <authorList>
            <person name="Copetti D."/>
            <person name="Sanderson M.J."/>
            <person name="Burquez A."/>
            <person name="Wojciechowski M.F."/>
        </authorList>
    </citation>
    <scope>NUCLEOTIDE SEQUENCE</scope>
    <source>
        <strain evidence="1">SGP5-SGP5p</strain>
        <tissue evidence="1">Aerial part</tissue>
    </source>
</reference>
<dbReference type="AlphaFoldDB" id="A0A9Q1QFN3"/>
<protein>
    <submittedName>
        <fullName evidence="1">Uncharacterized protein</fullName>
    </submittedName>
</protein>
<name>A0A9Q1QFN3_9CARY</name>
<accession>A0A9Q1QFN3</accession>
<sequence>MEEIEKQIRKEGGGAYYIYLRCGGLGLPMKRGLQNGGKKLAQRVRKGAFEGGIHLLGAIEGRRGIMLKRGQIDMPKLMAGIEASPKMDKHQGQEGRIGQRGGMLNRVDFKHGAKNITSIGNGEGLWYIGRRPLGDGGRSGGGGEALSGSLNAGGSSVELERVKCSLVVNRGVRVGRTEIRALRQRGPGCVIVLPSLGVEEADFGVRVLGAMVELLAESTMEGG</sequence>
<dbReference type="Proteomes" id="UP001153076">
    <property type="component" value="Unassembled WGS sequence"/>
</dbReference>
<keyword evidence="2" id="KW-1185">Reference proteome</keyword>
<evidence type="ECO:0000313" key="1">
    <source>
        <dbReference type="EMBL" id="KAJ8440412.1"/>
    </source>
</evidence>
<organism evidence="1 2">
    <name type="scientific">Carnegiea gigantea</name>
    <dbReference type="NCBI Taxonomy" id="171969"/>
    <lineage>
        <taxon>Eukaryota</taxon>
        <taxon>Viridiplantae</taxon>
        <taxon>Streptophyta</taxon>
        <taxon>Embryophyta</taxon>
        <taxon>Tracheophyta</taxon>
        <taxon>Spermatophyta</taxon>
        <taxon>Magnoliopsida</taxon>
        <taxon>eudicotyledons</taxon>
        <taxon>Gunneridae</taxon>
        <taxon>Pentapetalae</taxon>
        <taxon>Caryophyllales</taxon>
        <taxon>Cactineae</taxon>
        <taxon>Cactaceae</taxon>
        <taxon>Cactoideae</taxon>
        <taxon>Echinocereeae</taxon>
        <taxon>Carnegiea</taxon>
    </lineage>
</organism>
<comment type="caution">
    <text evidence="1">The sequence shown here is derived from an EMBL/GenBank/DDBJ whole genome shotgun (WGS) entry which is preliminary data.</text>
</comment>
<evidence type="ECO:0000313" key="2">
    <source>
        <dbReference type="Proteomes" id="UP001153076"/>
    </source>
</evidence>
<gene>
    <name evidence="1" type="ORF">Cgig2_017645</name>
</gene>
<dbReference type="EMBL" id="JAKOGI010000191">
    <property type="protein sequence ID" value="KAJ8440412.1"/>
    <property type="molecule type" value="Genomic_DNA"/>
</dbReference>
<proteinExistence type="predicted"/>